<dbReference type="Pfam" id="PF00240">
    <property type="entry name" value="ubiquitin"/>
    <property type="match status" value="1"/>
</dbReference>
<accession>A0ABD2V811</accession>
<keyword evidence="3" id="KW-1185">Reference proteome</keyword>
<dbReference type="Proteomes" id="UP001627284">
    <property type="component" value="Unassembled WGS sequence"/>
</dbReference>
<proteinExistence type="predicted"/>
<dbReference type="CDD" id="cd01805">
    <property type="entry name" value="Ubl_Rad23"/>
    <property type="match status" value="1"/>
</dbReference>
<feature type="non-terminal residue" evidence="2">
    <location>
        <position position="1"/>
    </location>
</feature>
<evidence type="ECO:0000313" key="2">
    <source>
        <dbReference type="EMBL" id="KAL3376287.1"/>
    </source>
</evidence>
<name>A0ABD2V811_9SOLN</name>
<dbReference type="EMBL" id="JBJKTR010000002">
    <property type="protein sequence ID" value="KAL3376287.1"/>
    <property type="molecule type" value="Genomic_DNA"/>
</dbReference>
<dbReference type="PANTHER" id="PTHR10621">
    <property type="entry name" value="UV EXCISION REPAIR PROTEIN RAD23"/>
    <property type="match status" value="1"/>
</dbReference>
<evidence type="ECO:0000259" key="1">
    <source>
        <dbReference type="PROSITE" id="PS50053"/>
    </source>
</evidence>
<dbReference type="InterPro" id="IPR029071">
    <property type="entry name" value="Ubiquitin-like_domsf"/>
</dbReference>
<organism evidence="2 3">
    <name type="scientific">Solanum stoloniferum</name>
    <dbReference type="NCBI Taxonomy" id="62892"/>
    <lineage>
        <taxon>Eukaryota</taxon>
        <taxon>Viridiplantae</taxon>
        <taxon>Streptophyta</taxon>
        <taxon>Embryophyta</taxon>
        <taxon>Tracheophyta</taxon>
        <taxon>Spermatophyta</taxon>
        <taxon>Magnoliopsida</taxon>
        <taxon>eudicotyledons</taxon>
        <taxon>Gunneridae</taxon>
        <taxon>Pentapetalae</taxon>
        <taxon>asterids</taxon>
        <taxon>lamiids</taxon>
        <taxon>Solanales</taxon>
        <taxon>Solanaceae</taxon>
        <taxon>Solanoideae</taxon>
        <taxon>Solaneae</taxon>
        <taxon>Solanum</taxon>
    </lineage>
</organism>
<dbReference type="PANTHER" id="PTHR10621:SF35">
    <property type="entry name" value="UBIQUITIN RECEPTOR RAD23C"/>
    <property type="match status" value="1"/>
</dbReference>
<gene>
    <name evidence="2" type="ORF">AABB24_002964</name>
</gene>
<dbReference type="AlphaFoldDB" id="A0ABD2V811"/>
<reference evidence="2 3" key="1">
    <citation type="submission" date="2024-05" db="EMBL/GenBank/DDBJ databases">
        <title>De novo assembly of an allotetraploid wild potato.</title>
        <authorList>
            <person name="Hosaka A.J."/>
        </authorList>
    </citation>
    <scope>NUCLEOTIDE SEQUENCE [LARGE SCALE GENOMIC DNA]</scope>
    <source>
        <tissue evidence="2">Young leaves</tissue>
    </source>
</reference>
<sequence>IVFTYSLEGRVNKLLKMKIFVRTLVGTQFEIEANPEHTVADVKKIINTALGQVFYSDAQQMRIHSYKGKILEDTKTLEENEVAHNSFLVVIFSEVPIGNLVFSHVLPLQFHLELDTLPQNS</sequence>
<comment type="caution">
    <text evidence="2">The sequence shown here is derived from an EMBL/GenBank/DDBJ whole genome shotgun (WGS) entry which is preliminary data.</text>
</comment>
<dbReference type="SUPFAM" id="SSF54236">
    <property type="entry name" value="Ubiquitin-like"/>
    <property type="match status" value="1"/>
</dbReference>
<dbReference type="PROSITE" id="PS50053">
    <property type="entry name" value="UBIQUITIN_2"/>
    <property type="match status" value="1"/>
</dbReference>
<feature type="domain" description="Ubiquitin-like" evidence="1">
    <location>
        <begin position="17"/>
        <end position="94"/>
    </location>
</feature>
<protein>
    <recommendedName>
        <fullName evidence="1">Ubiquitin-like domain-containing protein</fullName>
    </recommendedName>
</protein>
<dbReference type="InterPro" id="IPR000626">
    <property type="entry name" value="Ubiquitin-like_dom"/>
</dbReference>
<evidence type="ECO:0000313" key="3">
    <source>
        <dbReference type="Proteomes" id="UP001627284"/>
    </source>
</evidence>
<dbReference type="SMART" id="SM00213">
    <property type="entry name" value="UBQ"/>
    <property type="match status" value="1"/>
</dbReference>
<dbReference type="Gene3D" id="3.10.20.90">
    <property type="entry name" value="Phosphatidylinositol 3-kinase Catalytic Subunit, Chain A, domain 1"/>
    <property type="match status" value="1"/>
</dbReference>